<dbReference type="EMBL" id="JAANIT010007341">
    <property type="protein sequence ID" value="KAG1529889.1"/>
    <property type="molecule type" value="Genomic_DNA"/>
</dbReference>
<evidence type="ECO:0000256" key="2">
    <source>
        <dbReference type="SAM" id="Phobius"/>
    </source>
</evidence>
<feature type="transmembrane region" description="Helical" evidence="2">
    <location>
        <begin position="50"/>
        <end position="68"/>
    </location>
</feature>
<dbReference type="Gene3D" id="1.20.1640.10">
    <property type="entry name" value="Multidrug efflux transporter AcrB transmembrane domain"/>
    <property type="match status" value="1"/>
</dbReference>
<accession>A0A9P6XPH6</accession>
<keyword evidence="2" id="KW-1133">Transmembrane helix</keyword>
<feature type="transmembrane region" description="Helical" evidence="2">
    <location>
        <begin position="21"/>
        <end position="44"/>
    </location>
</feature>
<protein>
    <submittedName>
        <fullName evidence="3">Uncharacterized protein</fullName>
    </submittedName>
</protein>
<comment type="caution">
    <text evidence="3">The sequence shown here is derived from an EMBL/GenBank/DDBJ whole genome shotgun (WGS) entry which is preliminary data.</text>
</comment>
<dbReference type="SUPFAM" id="SSF82866">
    <property type="entry name" value="Multidrug efflux transporter AcrB transmembrane domain"/>
    <property type="match status" value="1"/>
</dbReference>
<name>A0A9P6XPH6_RHIOR</name>
<proteinExistence type="predicted"/>
<sequence>MERRLSLGESPDQAAAPAGRPMFVPLLVSSLAIILAFMPLAISSTETGEYLRSLGIVMAIALLLSLVIGPHRTRGRAADGLVPRQGPLDPGAQGHLHRRHGCTAGNLRLVVHHSPQRADAAVRAPSAADGHRAVPGFQPGQYDGGCSTDQQGTGRREARSGDLQPRPVHG</sequence>
<evidence type="ECO:0000313" key="3">
    <source>
        <dbReference type="EMBL" id="KAG1529889.1"/>
    </source>
</evidence>
<organism evidence="3 4">
    <name type="scientific">Rhizopus oryzae</name>
    <name type="common">Mucormycosis agent</name>
    <name type="synonym">Rhizopus arrhizus var. delemar</name>
    <dbReference type="NCBI Taxonomy" id="64495"/>
    <lineage>
        <taxon>Eukaryota</taxon>
        <taxon>Fungi</taxon>
        <taxon>Fungi incertae sedis</taxon>
        <taxon>Mucoromycota</taxon>
        <taxon>Mucoromycotina</taxon>
        <taxon>Mucoromycetes</taxon>
        <taxon>Mucorales</taxon>
        <taxon>Mucorineae</taxon>
        <taxon>Rhizopodaceae</taxon>
        <taxon>Rhizopus</taxon>
    </lineage>
</organism>
<dbReference type="Proteomes" id="UP000717996">
    <property type="component" value="Unassembled WGS sequence"/>
</dbReference>
<reference evidence="3" key="1">
    <citation type="journal article" date="2020" name="Microb. Genom.">
        <title>Genetic diversity of clinical and environmental Mucorales isolates obtained from an investigation of mucormycosis cases among solid organ transplant recipients.</title>
        <authorList>
            <person name="Nguyen M.H."/>
            <person name="Kaul D."/>
            <person name="Muto C."/>
            <person name="Cheng S.J."/>
            <person name="Richter R.A."/>
            <person name="Bruno V.M."/>
            <person name="Liu G."/>
            <person name="Beyhan S."/>
            <person name="Sundermann A.J."/>
            <person name="Mounaud S."/>
            <person name="Pasculle A.W."/>
            <person name="Nierman W.C."/>
            <person name="Driscoll E."/>
            <person name="Cumbie R."/>
            <person name="Clancy C.J."/>
            <person name="Dupont C.L."/>
        </authorList>
    </citation>
    <scope>NUCLEOTIDE SEQUENCE</scope>
    <source>
        <strain evidence="3">GL16</strain>
    </source>
</reference>
<evidence type="ECO:0000256" key="1">
    <source>
        <dbReference type="SAM" id="MobiDB-lite"/>
    </source>
</evidence>
<feature type="region of interest" description="Disordered" evidence="1">
    <location>
        <begin position="124"/>
        <end position="170"/>
    </location>
</feature>
<gene>
    <name evidence="3" type="ORF">G6F51_014009</name>
</gene>
<keyword evidence="2" id="KW-0472">Membrane</keyword>
<dbReference type="AlphaFoldDB" id="A0A9P6XPH6"/>
<keyword evidence="2" id="KW-0812">Transmembrane</keyword>
<evidence type="ECO:0000313" key="4">
    <source>
        <dbReference type="Proteomes" id="UP000717996"/>
    </source>
</evidence>